<proteinExistence type="predicted"/>
<evidence type="ECO:0000313" key="1">
    <source>
        <dbReference type="EMBL" id="PWQ93778.1"/>
    </source>
</evidence>
<accession>A0A317C5A4</accession>
<dbReference type="Pfam" id="PF07295">
    <property type="entry name" value="DUF1451"/>
    <property type="match status" value="1"/>
</dbReference>
<dbReference type="InterPro" id="IPR009912">
    <property type="entry name" value="DUF1451"/>
</dbReference>
<dbReference type="Proteomes" id="UP000245506">
    <property type="component" value="Unassembled WGS sequence"/>
</dbReference>
<sequence>MSTKKPNKDFKNAYQELVDAVEELVVKEGKSLQEAFQLAEYKLDKWEELTQEEVQEISHGLKKDFQNLGHGLNLVKESYKEELKLDAAYITDSIWDKLLNIMDSNTAQLLAFEKNLDEQVQELTTAEHIASHQEHSQWDSEHKLWLSEIALWKKESIQAQSQLEAIEVAIKKYSDALDEHAQVVQAHDASEHDHEKVMSKAEKDPTSQVYADADEDSIEVHKQEKHEHSQHAELHQSMKKHHAEMMSLINRLYKKVI</sequence>
<comment type="caution">
    <text evidence="1">The sequence shown here is derived from an EMBL/GenBank/DDBJ whole genome shotgun (WGS) entry which is preliminary data.</text>
</comment>
<reference evidence="1 2" key="1">
    <citation type="submission" date="2018-05" db="EMBL/GenBank/DDBJ databases">
        <title>Leucothrix arctica sp. nov., isolated from Arctic seawater.</title>
        <authorList>
            <person name="Choi A."/>
            <person name="Baek K."/>
        </authorList>
    </citation>
    <scope>NUCLEOTIDE SEQUENCE [LARGE SCALE GENOMIC DNA]</scope>
    <source>
        <strain evidence="1 2">IMCC9719</strain>
    </source>
</reference>
<name>A0A317C5A4_9GAMM</name>
<evidence type="ECO:0000313" key="2">
    <source>
        <dbReference type="Proteomes" id="UP000245506"/>
    </source>
</evidence>
<dbReference type="RefSeq" id="WP_109825930.1">
    <property type="nucleotide sequence ID" value="NZ_QGKL01000042.1"/>
</dbReference>
<dbReference type="OrthoDB" id="6382292at2"/>
<gene>
    <name evidence="1" type="ORF">DKT75_19430</name>
</gene>
<protein>
    <submittedName>
        <fullName evidence="1">Uncharacterized protein</fullName>
    </submittedName>
</protein>
<dbReference type="AlphaFoldDB" id="A0A317C5A4"/>
<organism evidence="1 2">
    <name type="scientific">Leucothrix arctica</name>
    <dbReference type="NCBI Taxonomy" id="1481894"/>
    <lineage>
        <taxon>Bacteria</taxon>
        <taxon>Pseudomonadati</taxon>
        <taxon>Pseudomonadota</taxon>
        <taxon>Gammaproteobacteria</taxon>
        <taxon>Thiotrichales</taxon>
        <taxon>Thiotrichaceae</taxon>
        <taxon>Leucothrix</taxon>
    </lineage>
</organism>
<dbReference type="EMBL" id="QGKL01000042">
    <property type="protein sequence ID" value="PWQ93778.1"/>
    <property type="molecule type" value="Genomic_DNA"/>
</dbReference>
<keyword evidence="2" id="KW-1185">Reference proteome</keyword>